<accession>A0A161II96</accession>
<dbReference type="PANTHER" id="PTHR43244:SF2">
    <property type="entry name" value="CONSERVED HYPOTHETICAL ALANINE AND PROLINE-RICH PROTEIN"/>
    <property type="match status" value="1"/>
</dbReference>
<organism evidence="2 3">
    <name type="scientific">Isoptericola dokdonensis DS-3</name>
    <dbReference type="NCBI Taxonomy" id="1300344"/>
    <lineage>
        <taxon>Bacteria</taxon>
        <taxon>Bacillati</taxon>
        <taxon>Actinomycetota</taxon>
        <taxon>Actinomycetes</taxon>
        <taxon>Micrococcales</taxon>
        <taxon>Promicromonosporaceae</taxon>
        <taxon>Isoptericola</taxon>
    </lineage>
</organism>
<dbReference type="KEGG" id="ido:I598_2061"/>
<dbReference type="SUPFAM" id="SSF51679">
    <property type="entry name" value="Bacterial luciferase-like"/>
    <property type="match status" value="1"/>
</dbReference>
<proteinExistence type="predicted"/>
<sequence>MTDDARTPVRLGIASVPTHPPETLRDLAVAAEASGLDDLWVWEDCFKQSGLAAAAAALGWTERIRVGLGLMPVPLRSTAITAMEIATLARLFPGRFVPAVGHGVQSWMAQAGVRVDSPLTLLREHTVALRALLSGEEVTTSGRYVSLDAVRLDWPPTTPVPLWVGGVGPRTLVLAGEVGDALILANALTPDDVRAAAGTAQDAAARAGRTLTDVHATLIATTGPRAQKRLDAELPTWGSAPGQGVGAAGDAATIAAAVRDLADAGATAVAVQPTADEPDLAAFATFLGAQVRPLLA</sequence>
<dbReference type="CDD" id="cd01097">
    <property type="entry name" value="Tetrahydromethanopterin_reductase"/>
    <property type="match status" value="1"/>
</dbReference>
<dbReference type="EC" id="1.1.98.2" evidence="2"/>
<feature type="domain" description="Luciferase-like" evidence="1">
    <location>
        <begin position="16"/>
        <end position="238"/>
    </location>
</feature>
<dbReference type="InterPro" id="IPR036661">
    <property type="entry name" value="Luciferase-like_sf"/>
</dbReference>
<evidence type="ECO:0000259" key="1">
    <source>
        <dbReference type="Pfam" id="PF00296"/>
    </source>
</evidence>
<dbReference type="GO" id="GO:0016705">
    <property type="term" value="F:oxidoreductase activity, acting on paired donors, with incorporation or reduction of molecular oxygen"/>
    <property type="evidence" value="ECO:0007669"/>
    <property type="project" value="InterPro"/>
</dbReference>
<dbReference type="RefSeq" id="WP_068202869.1">
    <property type="nucleotide sequence ID" value="NZ_CP014209.1"/>
</dbReference>
<dbReference type="Pfam" id="PF00296">
    <property type="entry name" value="Bac_luciferase"/>
    <property type="match status" value="1"/>
</dbReference>
<dbReference type="EMBL" id="CP014209">
    <property type="protein sequence ID" value="ANC31604.1"/>
    <property type="molecule type" value="Genomic_DNA"/>
</dbReference>
<reference evidence="2 3" key="1">
    <citation type="submission" date="2016-01" db="EMBL/GenBank/DDBJ databases">
        <title>Complete genome sequence of a soil Actinobacterium, Isoptericola dokdonensis DS-3.</title>
        <authorList>
            <person name="Kwon S.-K."/>
            <person name="Kim J.F."/>
        </authorList>
    </citation>
    <scope>NUCLEOTIDE SEQUENCE [LARGE SCALE GENOMIC DNA]</scope>
    <source>
        <strain evidence="2 3">DS-3</strain>
    </source>
</reference>
<keyword evidence="2" id="KW-0560">Oxidoreductase</keyword>
<dbReference type="PANTHER" id="PTHR43244">
    <property type="match status" value="1"/>
</dbReference>
<dbReference type="PATRIC" id="fig|1300344.3.peg.2070"/>
<dbReference type="Gene3D" id="3.20.20.30">
    <property type="entry name" value="Luciferase-like domain"/>
    <property type="match status" value="1"/>
</dbReference>
<dbReference type="Proteomes" id="UP000076794">
    <property type="component" value="Chromosome"/>
</dbReference>
<keyword evidence="3" id="KW-1185">Reference proteome</keyword>
<gene>
    <name evidence="2" type="primary">fgd1_2</name>
    <name evidence="2" type="ORF">I598_2061</name>
</gene>
<name>A0A161II96_9MICO</name>
<dbReference type="InterPro" id="IPR050564">
    <property type="entry name" value="F420-G6PD/mer"/>
</dbReference>
<dbReference type="OrthoDB" id="675245at2"/>
<dbReference type="AlphaFoldDB" id="A0A161II96"/>
<dbReference type="STRING" id="1300344.I598_2061"/>
<dbReference type="InterPro" id="IPR011251">
    <property type="entry name" value="Luciferase-like_dom"/>
</dbReference>
<evidence type="ECO:0000313" key="2">
    <source>
        <dbReference type="EMBL" id="ANC31604.1"/>
    </source>
</evidence>
<protein>
    <submittedName>
        <fullName evidence="2">F420-dependent glucose-6-phosphate dehydrogenase</fullName>
        <ecNumber evidence="2">1.1.98.2</ecNumber>
    </submittedName>
</protein>
<dbReference type="GO" id="GO:0052749">
    <property type="term" value="F:glucose-6-phosphate dehydrogenase (coenzyme F420) activity"/>
    <property type="evidence" value="ECO:0007669"/>
    <property type="project" value="UniProtKB-EC"/>
</dbReference>
<evidence type="ECO:0000313" key="3">
    <source>
        <dbReference type="Proteomes" id="UP000076794"/>
    </source>
</evidence>